<evidence type="ECO:0000313" key="3">
    <source>
        <dbReference type="EMBL" id="SHM41514.1"/>
    </source>
</evidence>
<dbReference type="PROSITE" id="PS51257">
    <property type="entry name" value="PROKAR_LIPOPROTEIN"/>
    <property type="match status" value="1"/>
</dbReference>
<keyword evidence="2" id="KW-0732">Signal</keyword>
<sequence>MKKQLLAIALVAMMGLTACGESESSKKEKSDKKEAETTTVAETTEEKTTETEEETTTEASSEEETTTSAAAPEYDEFKLVDGLGDKYVDFDNRAFAYDGKVYKLGEATLQDLIDGGIPFDKNDLNNIDNNVNSNYETSTYTVQINDYTSLQFQFINATDEGKKEKECPVSYVRWATIYTPHADYSESINNETIANLNDCAKHVGFSFPLTLKKDELLEKAPDGAEADDYGNVEYKIKSERYLGTSGYRFTFDTDSDQMRYVSITWMP</sequence>
<dbReference type="Proteomes" id="UP000184394">
    <property type="component" value="Unassembled WGS sequence"/>
</dbReference>
<organism evidence="3 4">
    <name type="scientific">Ruminococcus flavefaciens</name>
    <dbReference type="NCBI Taxonomy" id="1265"/>
    <lineage>
        <taxon>Bacteria</taxon>
        <taxon>Bacillati</taxon>
        <taxon>Bacillota</taxon>
        <taxon>Clostridia</taxon>
        <taxon>Eubacteriales</taxon>
        <taxon>Oscillospiraceae</taxon>
        <taxon>Ruminococcus</taxon>
    </lineage>
</organism>
<feature type="chain" id="PRO_5039676153" description="Lipoprotein" evidence="2">
    <location>
        <begin position="21"/>
        <end position="267"/>
    </location>
</feature>
<name>A0A1M7IL48_RUMFL</name>
<evidence type="ECO:0008006" key="5">
    <source>
        <dbReference type="Google" id="ProtNLM"/>
    </source>
</evidence>
<protein>
    <recommendedName>
        <fullName evidence="5">Lipoprotein</fullName>
    </recommendedName>
</protein>
<dbReference type="OrthoDB" id="1846244at2"/>
<reference evidence="3 4" key="1">
    <citation type="submission" date="2016-11" db="EMBL/GenBank/DDBJ databases">
        <authorList>
            <person name="Jaros S."/>
            <person name="Januszkiewicz K."/>
            <person name="Wedrychowicz H."/>
        </authorList>
    </citation>
    <scope>NUCLEOTIDE SEQUENCE [LARGE SCALE GENOMIC DNA]</scope>
    <source>
        <strain evidence="3 4">Y1</strain>
    </source>
</reference>
<feature type="region of interest" description="Disordered" evidence="1">
    <location>
        <begin position="19"/>
        <end position="73"/>
    </location>
</feature>
<accession>A0A1M7IL48</accession>
<evidence type="ECO:0000256" key="1">
    <source>
        <dbReference type="SAM" id="MobiDB-lite"/>
    </source>
</evidence>
<feature type="compositionally biased region" description="Acidic residues" evidence="1">
    <location>
        <begin position="51"/>
        <end position="65"/>
    </location>
</feature>
<feature type="signal peptide" evidence="2">
    <location>
        <begin position="1"/>
        <end position="20"/>
    </location>
</feature>
<evidence type="ECO:0000313" key="4">
    <source>
        <dbReference type="Proteomes" id="UP000184394"/>
    </source>
</evidence>
<dbReference type="RefSeq" id="WP_081373405.1">
    <property type="nucleotide sequence ID" value="NZ_FRCT01000004.1"/>
</dbReference>
<dbReference type="AlphaFoldDB" id="A0A1M7IL48"/>
<evidence type="ECO:0000256" key="2">
    <source>
        <dbReference type="SAM" id="SignalP"/>
    </source>
</evidence>
<dbReference type="EMBL" id="FRCT01000004">
    <property type="protein sequence ID" value="SHM41514.1"/>
    <property type="molecule type" value="Genomic_DNA"/>
</dbReference>
<proteinExistence type="predicted"/>
<feature type="compositionally biased region" description="Basic and acidic residues" evidence="1">
    <location>
        <begin position="23"/>
        <end position="36"/>
    </location>
</feature>
<gene>
    <name evidence="3" type="ORF">SAMN04487860_104189</name>
</gene>